<protein>
    <submittedName>
        <fullName evidence="3">Uncharacterized protein</fullName>
    </submittedName>
</protein>
<keyword evidence="4" id="KW-1185">Reference proteome</keyword>
<evidence type="ECO:0000256" key="1">
    <source>
        <dbReference type="SAM" id="Coils"/>
    </source>
</evidence>
<keyword evidence="1" id="KW-0175">Coiled coil</keyword>
<keyword evidence="2" id="KW-0472">Membrane</keyword>
<feature type="transmembrane region" description="Helical" evidence="2">
    <location>
        <begin position="71"/>
        <end position="93"/>
    </location>
</feature>
<feature type="coiled-coil region" evidence="1">
    <location>
        <begin position="156"/>
        <end position="183"/>
    </location>
</feature>
<feature type="transmembrane region" description="Helical" evidence="2">
    <location>
        <begin position="31"/>
        <end position="51"/>
    </location>
</feature>
<reference evidence="4" key="1">
    <citation type="journal article" date="2019" name="Int. J. Syst. Evol. Microbiol.">
        <title>The Global Catalogue of Microorganisms (GCM) 10K type strain sequencing project: providing services to taxonomists for standard genome sequencing and annotation.</title>
        <authorList>
            <consortium name="The Broad Institute Genomics Platform"/>
            <consortium name="The Broad Institute Genome Sequencing Center for Infectious Disease"/>
            <person name="Wu L."/>
            <person name="Ma J."/>
        </authorList>
    </citation>
    <scope>NUCLEOTIDE SEQUENCE [LARGE SCALE GENOMIC DNA]</scope>
    <source>
        <strain evidence="4">CCM 7855</strain>
    </source>
</reference>
<keyword evidence="2" id="KW-0812">Transmembrane</keyword>
<evidence type="ECO:0000313" key="3">
    <source>
        <dbReference type="EMBL" id="GGF39232.1"/>
    </source>
</evidence>
<proteinExistence type="predicted"/>
<dbReference type="EMBL" id="BMCS01000003">
    <property type="protein sequence ID" value="GGF39232.1"/>
    <property type="molecule type" value="Genomic_DNA"/>
</dbReference>
<name>A0ABQ1V504_9NOCA</name>
<keyword evidence="2" id="KW-1133">Transmembrane helix</keyword>
<comment type="caution">
    <text evidence="3">The sequence shown here is derived from an EMBL/GenBank/DDBJ whole genome shotgun (WGS) entry which is preliminary data.</text>
</comment>
<gene>
    <name evidence="3" type="ORF">GCM10007298_38660</name>
</gene>
<sequence length="195" mass="21392">MKTDRLLTVLYGVLIALAAISLIVEFPRVGMSAISVSIVSFFLGFATKAGYLRVQGQRVRVPIIERSRVSFSMLVVVMLSLSLATIFQVQGVISSSEDCNRQFRTALTYNADINTEQRNLANRAQDISGDRRVLLDALVAEIGRDISKPGAVMVAIDTYNAKASKLSAEYDALIKERQNIDKNRKPYAAPSCGSE</sequence>
<evidence type="ECO:0000313" key="4">
    <source>
        <dbReference type="Proteomes" id="UP000632454"/>
    </source>
</evidence>
<accession>A0ABQ1V504</accession>
<evidence type="ECO:0000256" key="2">
    <source>
        <dbReference type="SAM" id="Phobius"/>
    </source>
</evidence>
<organism evidence="3 4">
    <name type="scientific">Williamsia phyllosphaerae</name>
    <dbReference type="NCBI Taxonomy" id="885042"/>
    <lineage>
        <taxon>Bacteria</taxon>
        <taxon>Bacillati</taxon>
        <taxon>Actinomycetota</taxon>
        <taxon>Actinomycetes</taxon>
        <taxon>Mycobacteriales</taxon>
        <taxon>Nocardiaceae</taxon>
        <taxon>Williamsia</taxon>
    </lineage>
</organism>
<dbReference type="Proteomes" id="UP000632454">
    <property type="component" value="Unassembled WGS sequence"/>
</dbReference>